<evidence type="ECO:0000256" key="3">
    <source>
        <dbReference type="ARBA" id="ARBA00023067"/>
    </source>
</evidence>
<dbReference type="KEGG" id="npv:OHM77_03485"/>
<dbReference type="CDD" id="cd13831">
    <property type="entry name" value="HU"/>
    <property type="match status" value="1"/>
</dbReference>
<dbReference type="InterPro" id="IPR020816">
    <property type="entry name" value="Histone-like_DNA-bd_CS"/>
</dbReference>
<proteinExistence type="inferred from homology"/>
<dbReference type="GO" id="GO:0005829">
    <property type="term" value="C:cytosol"/>
    <property type="evidence" value="ECO:0007669"/>
    <property type="project" value="TreeGrafter"/>
</dbReference>
<dbReference type="EMBL" id="CP107246">
    <property type="protein sequence ID" value="WIM06362.1"/>
    <property type="molecule type" value="Genomic_DNA"/>
</dbReference>
<dbReference type="PANTHER" id="PTHR33175">
    <property type="entry name" value="DNA-BINDING PROTEIN HU"/>
    <property type="match status" value="1"/>
</dbReference>
<dbReference type="SUPFAM" id="SSF47729">
    <property type="entry name" value="IHF-like DNA-binding proteins"/>
    <property type="match status" value="1"/>
</dbReference>
<dbReference type="PANTHER" id="PTHR33175:SF3">
    <property type="entry name" value="DNA-BINDING PROTEIN HU-BETA"/>
    <property type="match status" value="1"/>
</dbReference>
<dbReference type="GO" id="GO:0030261">
    <property type="term" value="P:chromosome condensation"/>
    <property type="evidence" value="ECO:0007669"/>
    <property type="project" value="UniProtKB-KW"/>
</dbReference>
<dbReference type="GO" id="GO:1990103">
    <property type="term" value="C:DnaA-HU complex"/>
    <property type="evidence" value="ECO:0007669"/>
    <property type="project" value="UniProtKB-ARBA"/>
</dbReference>
<organism evidence="6">
    <name type="scientific">Candidatus Nitricoxidivorans perseverans</name>
    <dbReference type="NCBI Taxonomy" id="2975601"/>
    <lineage>
        <taxon>Bacteria</taxon>
        <taxon>Pseudomonadati</taxon>
        <taxon>Pseudomonadota</taxon>
        <taxon>Betaproteobacteria</taxon>
        <taxon>Nitrosomonadales</taxon>
        <taxon>Sterolibacteriaceae</taxon>
        <taxon>Candidatus Nitricoxidivorans</taxon>
    </lineage>
</organism>
<evidence type="ECO:0000256" key="5">
    <source>
        <dbReference type="RuleBase" id="RU003939"/>
    </source>
</evidence>
<dbReference type="Proteomes" id="UP001234916">
    <property type="component" value="Chromosome"/>
</dbReference>
<dbReference type="PRINTS" id="PR01727">
    <property type="entry name" value="DNABINDINGHU"/>
</dbReference>
<protein>
    <submittedName>
        <fullName evidence="6">HU family DNA-binding protein</fullName>
    </submittedName>
</protein>
<evidence type="ECO:0000256" key="1">
    <source>
        <dbReference type="ARBA" id="ARBA00003819"/>
    </source>
</evidence>
<gene>
    <name evidence="6" type="ORF">OHM77_03485</name>
</gene>
<evidence type="ECO:0000256" key="2">
    <source>
        <dbReference type="ARBA" id="ARBA00010529"/>
    </source>
</evidence>
<dbReference type="SMART" id="SM00411">
    <property type="entry name" value="BHL"/>
    <property type="match status" value="1"/>
</dbReference>
<dbReference type="InterPro" id="IPR010992">
    <property type="entry name" value="IHF-like_DNA-bd_dom_sf"/>
</dbReference>
<dbReference type="Pfam" id="PF00216">
    <property type="entry name" value="Bac_DNA_binding"/>
    <property type="match status" value="1"/>
</dbReference>
<dbReference type="AlphaFoldDB" id="A0AA49FN93"/>
<name>A0AA49FN93_9PROT</name>
<dbReference type="GO" id="GO:0030527">
    <property type="term" value="F:structural constituent of chromatin"/>
    <property type="evidence" value="ECO:0007669"/>
    <property type="project" value="InterPro"/>
</dbReference>
<keyword evidence="3" id="KW-0226">DNA condensation</keyword>
<dbReference type="GO" id="GO:0006270">
    <property type="term" value="P:DNA replication initiation"/>
    <property type="evidence" value="ECO:0007669"/>
    <property type="project" value="UniProtKB-ARBA"/>
</dbReference>
<evidence type="ECO:0000313" key="6">
    <source>
        <dbReference type="EMBL" id="WIM06362.1"/>
    </source>
</evidence>
<dbReference type="PROSITE" id="PS00045">
    <property type="entry name" value="HISTONE_LIKE"/>
    <property type="match status" value="1"/>
</dbReference>
<keyword evidence="4 6" id="KW-0238">DNA-binding</keyword>
<reference evidence="6" key="1">
    <citation type="journal article" date="2023" name="Nat. Microbiol.">
        <title>Enrichment and characterization of a nitric oxide-reducing microbial community in a continuous bioreactor.</title>
        <authorList>
            <person name="Garrido-Amador P."/>
            <person name="Stortenbeker N."/>
            <person name="Wessels H.J.C.T."/>
            <person name="Speth D.R."/>
            <person name="Garcia-Heredia I."/>
            <person name="Kartal B."/>
        </authorList>
    </citation>
    <scope>NUCLEOTIDE SEQUENCE</scope>
    <source>
        <strain evidence="6">MAG1</strain>
    </source>
</reference>
<dbReference type="GO" id="GO:1990178">
    <property type="term" value="C:HU-DNA complex"/>
    <property type="evidence" value="ECO:0007669"/>
    <property type="project" value="UniProtKB-ARBA"/>
</dbReference>
<dbReference type="GO" id="GO:0042802">
    <property type="term" value="F:identical protein binding"/>
    <property type="evidence" value="ECO:0007669"/>
    <property type="project" value="UniProtKB-ARBA"/>
</dbReference>
<accession>A0AA49FN93</accession>
<dbReference type="InterPro" id="IPR000119">
    <property type="entry name" value="Hist_DNA-bd"/>
</dbReference>
<evidence type="ECO:0000256" key="4">
    <source>
        <dbReference type="ARBA" id="ARBA00023125"/>
    </source>
</evidence>
<dbReference type="GO" id="GO:0006351">
    <property type="term" value="P:DNA-templated transcription"/>
    <property type="evidence" value="ECO:0007669"/>
    <property type="project" value="UniProtKB-ARBA"/>
</dbReference>
<comment type="similarity">
    <text evidence="2 5">Belongs to the bacterial histone-like protein family.</text>
</comment>
<dbReference type="Gene3D" id="4.10.520.10">
    <property type="entry name" value="IHF-like DNA-binding proteins"/>
    <property type="match status" value="1"/>
</dbReference>
<comment type="function">
    <text evidence="1">Histone-like DNA-binding protein which is capable of wrapping DNA to stabilize it, and thus to prevent its denaturation under extreme environmental conditions.</text>
</comment>
<sequence length="90" mass="9341">MNKSELIDQIAKSADISKAAAGRALDAAIGAVKASLKKGQVVTLVGFGSFYVGKRTARSGRNPRTGATIKIKAAKVPKFRAGKALKDALN</sequence>
<dbReference type="FunFam" id="4.10.520.10:FF:000001">
    <property type="entry name" value="DNA-binding protein HU"/>
    <property type="match status" value="1"/>
</dbReference>
<dbReference type="GO" id="GO:0003677">
    <property type="term" value="F:DNA binding"/>
    <property type="evidence" value="ECO:0007669"/>
    <property type="project" value="UniProtKB-KW"/>
</dbReference>